<dbReference type="Gene3D" id="3.10.450.50">
    <property type="match status" value="1"/>
</dbReference>
<gene>
    <name evidence="1" type="ORF">B5807_06292</name>
</gene>
<evidence type="ECO:0000313" key="2">
    <source>
        <dbReference type="Proteomes" id="UP000193240"/>
    </source>
</evidence>
<evidence type="ECO:0000313" key="1">
    <source>
        <dbReference type="EMBL" id="OSS49652.1"/>
    </source>
</evidence>
<dbReference type="Proteomes" id="UP000193240">
    <property type="component" value="Unassembled WGS sequence"/>
</dbReference>
<dbReference type="InParanoid" id="A0A1Y2M0Z1"/>
<name>A0A1Y2M0Z1_EPING</name>
<keyword evidence="2" id="KW-1185">Reference proteome</keyword>
<dbReference type="OMA" id="WRIGSDT"/>
<dbReference type="InterPro" id="IPR032710">
    <property type="entry name" value="NTF2-like_dom_sf"/>
</dbReference>
<dbReference type="STRING" id="105696.A0A1Y2M0Z1"/>
<dbReference type="PANTHER" id="PTHR41252:SF1">
    <property type="entry name" value="BLR2505 PROTEIN"/>
    <property type="match status" value="1"/>
</dbReference>
<dbReference type="EMBL" id="KZ107843">
    <property type="protein sequence ID" value="OSS49652.1"/>
    <property type="molecule type" value="Genomic_DNA"/>
</dbReference>
<reference evidence="1 2" key="1">
    <citation type="journal article" date="2017" name="Genome Announc.">
        <title>Genome sequence of the saprophytic ascomycete Epicoccum nigrum ICMP 19927 strain isolated from New Zealand.</title>
        <authorList>
            <person name="Fokin M."/>
            <person name="Fleetwood D."/>
            <person name="Weir B.S."/>
            <person name="Villas-Boas S.G."/>
        </authorList>
    </citation>
    <scope>NUCLEOTIDE SEQUENCE [LARGE SCALE GENOMIC DNA]</scope>
    <source>
        <strain evidence="1 2">ICMP 19927</strain>
    </source>
</reference>
<protein>
    <recommendedName>
        <fullName evidence="3">SnoaL-like domain-containing protein</fullName>
    </recommendedName>
</protein>
<organism evidence="1 2">
    <name type="scientific">Epicoccum nigrum</name>
    <name type="common">Soil fungus</name>
    <name type="synonym">Epicoccum purpurascens</name>
    <dbReference type="NCBI Taxonomy" id="105696"/>
    <lineage>
        <taxon>Eukaryota</taxon>
        <taxon>Fungi</taxon>
        <taxon>Dikarya</taxon>
        <taxon>Ascomycota</taxon>
        <taxon>Pezizomycotina</taxon>
        <taxon>Dothideomycetes</taxon>
        <taxon>Pleosporomycetidae</taxon>
        <taxon>Pleosporales</taxon>
        <taxon>Pleosporineae</taxon>
        <taxon>Didymellaceae</taxon>
        <taxon>Epicoccum</taxon>
    </lineage>
</organism>
<dbReference type="AlphaFoldDB" id="A0A1Y2M0Z1"/>
<sequence length="137" mass="15559">MSVKITSDFILNLMNQAATGNPVPLMEALDPEVRWRIGSDTKNEVAKTGVYNRAGWMEQVFGPLQSKLKEGLGLIPLEIEVVGNKAYVEFRGEATQLNGKPYNNHYLWVMIFDDQGHAQEIREYLDTRLVQEVFSNN</sequence>
<dbReference type="PANTHER" id="PTHR41252">
    <property type="entry name" value="BLR2505 PROTEIN"/>
    <property type="match status" value="1"/>
</dbReference>
<evidence type="ECO:0008006" key="3">
    <source>
        <dbReference type="Google" id="ProtNLM"/>
    </source>
</evidence>
<accession>A0A1Y2M0Z1</accession>
<proteinExistence type="predicted"/>
<dbReference type="SUPFAM" id="SSF54427">
    <property type="entry name" value="NTF2-like"/>
    <property type="match status" value="1"/>
</dbReference>